<dbReference type="Gene3D" id="1.20.1070.10">
    <property type="entry name" value="Rhodopsin 7-helix transmembrane proteins"/>
    <property type="match status" value="1"/>
</dbReference>
<dbReference type="AlphaFoldDB" id="A0A8S9ZK76"/>
<feature type="transmembrane region" description="Helical" evidence="1">
    <location>
        <begin position="279"/>
        <end position="298"/>
    </location>
</feature>
<feature type="transmembrane region" description="Helical" evidence="1">
    <location>
        <begin position="65"/>
        <end position="85"/>
    </location>
</feature>
<feature type="transmembrane region" description="Helical" evidence="1">
    <location>
        <begin position="38"/>
        <end position="58"/>
    </location>
</feature>
<dbReference type="Pfam" id="PF10321">
    <property type="entry name" value="7TM_GPCR_Srt"/>
    <property type="match status" value="1"/>
</dbReference>
<sequence>MELYLFRSDEWEKFYNCNKINLTEIPFVERFHPLNGSIIIVLFIIFEFLYIPCIYSIYKHTEHSCYKLLFFIGIVDMIMLFIQGLETGVYNFTGGMFCYNINFNYITGSIAVALYAMETSANVFLALDRCLNLISPKLNEFLFDGKRIFFSFGFSIIFSLYYFFYVNPSLYNGLYMNWFFNPYQGYSIEASIDIEKYTNPITFWYNLFLTFCFPIIYLFYISSFIYRFKEIYSIADVTQRKWKITTFIQVAIICGLNIACCCLFSIMQRLPMSKTLILIGYYVNYFVFGFPPIIYLSLNKTIRTDCLLLFYKIFYKNKVQTINGKTILVKPAVVIVS</sequence>
<dbReference type="SUPFAM" id="SSF81321">
    <property type="entry name" value="Family A G protein-coupled receptor-like"/>
    <property type="match status" value="1"/>
</dbReference>
<evidence type="ECO:0000313" key="2">
    <source>
        <dbReference type="EMBL" id="KAF7633787.1"/>
    </source>
</evidence>
<accession>A0A8S9ZK76</accession>
<dbReference type="PANTHER" id="PTHR23021">
    <property type="entry name" value="SERPENTINE RECEPTOR, CLASS T"/>
    <property type="match status" value="1"/>
</dbReference>
<dbReference type="EMBL" id="JABEBT010000070">
    <property type="protein sequence ID" value="KAF7633787.1"/>
    <property type="molecule type" value="Genomic_DNA"/>
</dbReference>
<proteinExistence type="predicted"/>
<name>A0A8S9ZK76_9BILA</name>
<evidence type="ECO:0000256" key="1">
    <source>
        <dbReference type="SAM" id="Phobius"/>
    </source>
</evidence>
<feature type="transmembrane region" description="Helical" evidence="1">
    <location>
        <begin position="247"/>
        <end position="267"/>
    </location>
</feature>
<dbReference type="PANTHER" id="PTHR23021:SF11">
    <property type="entry name" value="SERPENTINE RECEPTOR, CLASS T"/>
    <property type="match status" value="1"/>
</dbReference>
<dbReference type="InterPro" id="IPR019425">
    <property type="entry name" value="7TM_GPCR_serpentine_rcpt_Srt"/>
</dbReference>
<reference evidence="2" key="1">
    <citation type="journal article" date="2020" name="Ecol. Evol.">
        <title>Genome structure and content of the rice root-knot nematode (Meloidogyne graminicola).</title>
        <authorList>
            <person name="Phan N.T."/>
            <person name="Danchin E.G.J."/>
            <person name="Klopp C."/>
            <person name="Perfus-Barbeoch L."/>
            <person name="Kozlowski D.K."/>
            <person name="Koutsovoulos G.D."/>
            <person name="Lopez-Roques C."/>
            <person name="Bouchez O."/>
            <person name="Zahm M."/>
            <person name="Besnard G."/>
            <person name="Bellafiore S."/>
        </authorList>
    </citation>
    <scope>NUCLEOTIDE SEQUENCE</scope>
    <source>
        <strain evidence="2">VN-18</strain>
    </source>
</reference>
<keyword evidence="1" id="KW-0812">Transmembrane</keyword>
<feature type="transmembrane region" description="Helical" evidence="1">
    <location>
        <begin position="105"/>
        <end position="127"/>
    </location>
</feature>
<protein>
    <recommendedName>
        <fullName evidence="4">Serpentine receptor class gamma</fullName>
    </recommendedName>
</protein>
<feature type="transmembrane region" description="Helical" evidence="1">
    <location>
        <begin position="148"/>
        <end position="166"/>
    </location>
</feature>
<dbReference type="Proteomes" id="UP000605970">
    <property type="component" value="Unassembled WGS sequence"/>
</dbReference>
<evidence type="ECO:0008006" key="4">
    <source>
        <dbReference type="Google" id="ProtNLM"/>
    </source>
</evidence>
<keyword evidence="1" id="KW-1133">Transmembrane helix</keyword>
<keyword evidence="1" id="KW-0472">Membrane</keyword>
<gene>
    <name evidence="2" type="ORF">Mgra_00006855</name>
</gene>
<comment type="caution">
    <text evidence="2">The sequence shown here is derived from an EMBL/GenBank/DDBJ whole genome shotgun (WGS) entry which is preliminary data.</text>
</comment>
<evidence type="ECO:0000313" key="3">
    <source>
        <dbReference type="Proteomes" id="UP000605970"/>
    </source>
</evidence>
<feature type="transmembrane region" description="Helical" evidence="1">
    <location>
        <begin position="203"/>
        <end position="226"/>
    </location>
</feature>
<organism evidence="2 3">
    <name type="scientific">Meloidogyne graminicola</name>
    <dbReference type="NCBI Taxonomy" id="189291"/>
    <lineage>
        <taxon>Eukaryota</taxon>
        <taxon>Metazoa</taxon>
        <taxon>Ecdysozoa</taxon>
        <taxon>Nematoda</taxon>
        <taxon>Chromadorea</taxon>
        <taxon>Rhabditida</taxon>
        <taxon>Tylenchina</taxon>
        <taxon>Tylenchomorpha</taxon>
        <taxon>Tylenchoidea</taxon>
        <taxon>Meloidogynidae</taxon>
        <taxon>Meloidogyninae</taxon>
        <taxon>Meloidogyne</taxon>
    </lineage>
</organism>
<dbReference type="OrthoDB" id="5873245at2759"/>
<keyword evidence="3" id="KW-1185">Reference proteome</keyword>